<sequence length="303" mass="33978">MDVLLGTAGKSITDVVKAKVHNNSIGEEGTREWTENLLADLNLQFTAAKNNFISGVDPVNENELGTLLSASGLTIRYAVETLIVKEYVEQFQEIFVQILQVPHWSKAYLGLKMVALRGCTRLLESFEVVNVGLTEIVLPWTLDVLKQCQQDELTTQLLFRTVCEFLNVLLQIQPTLATSILIKHFPVIVELHTSYVKFSTNHLQDITEWITLIYVVLDNILSPLPSARQLMSYSREASKPTSINFTAAVPVNTWQLLVSALKDLPMNSSVATVMPSLYKLAFQECPQNIAQNTFNAFLEYILS</sequence>
<dbReference type="STRING" id="74557.A0A1W0A5I4"/>
<dbReference type="OrthoDB" id="66167at2759"/>
<organism evidence="1 2">
    <name type="scientific">Thraustotheca clavata</name>
    <dbReference type="NCBI Taxonomy" id="74557"/>
    <lineage>
        <taxon>Eukaryota</taxon>
        <taxon>Sar</taxon>
        <taxon>Stramenopiles</taxon>
        <taxon>Oomycota</taxon>
        <taxon>Saprolegniomycetes</taxon>
        <taxon>Saprolegniales</taxon>
        <taxon>Achlyaceae</taxon>
        <taxon>Thraustotheca</taxon>
    </lineage>
</organism>
<dbReference type="AlphaFoldDB" id="A0A1W0A5I4"/>
<evidence type="ECO:0000313" key="2">
    <source>
        <dbReference type="Proteomes" id="UP000243217"/>
    </source>
</evidence>
<feature type="non-terminal residue" evidence="1">
    <location>
        <position position="303"/>
    </location>
</feature>
<comment type="caution">
    <text evidence="1">The sequence shown here is derived from an EMBL/GenBank/DDBJ whole genome shotgun (WGS) entry which is preliminary data.</text>
</comment>
<name>A0A1W0A5I4_9STRA</name>
<keyword evidence="2" id="KW-1185">Reference proteome</keyword>
<reference evidence="1 2" key="1">
    <citation type="journal article" date="2014" name="Genome Biol. Evol.">
        <title>The secreted proteins of Achlya hypogyna and Thraustotheca clavata identify the ancestral oomycete secretome and reveal gene acquisitions by horizontal gene transfer.</title>
        <authorList>
            <person name="Misner I."/>
            <person name="Blouin N."/>
            <person name="Leonard G."/>
            <person name="Richards T.A."/>
            <person name="Lane C.E."/>
        </authorList>
    </citation>
    <scope>NUCLEOTIDE SEQUENCE [LARGE SCALE GENOMIC DNA]</scope>
    <source>
        <strain evidence="1 2">ATCC 34112</strain>
    </source>
</reference>
<dbReference type="EMBL" id="JNBS01000447">
    <property type="protein sequence ID" value="OQS05547.1"/>
    <property type="molecule type" value="Genomic_DNA"/>
</dbReference>
<gene>
    <name evidence="1" type="ORF">THRCLA_02342</name>
</gene>
<proteinExistence type="predicted"/>
<dbReference type="Proteomes" id="UP000243217">
    <property type="component" value="Unassembled WGS sequence"/>
</dbReference>
<protein>
    <submittedName>
        <fullName evidence="1">Uncharacterized protein</fullName>
    </submittedName>
</protein>
<evidence type="ECO:0000313" key="1">
    <source>
        <dbReference type="EMBL" id="OQS05547.1"/>
    </source>
</evidence>
<accession>A0A1W0A5I4</accession>